<name>A0A1H9B735_9BACT</name>
<dbReference type="Pfam" id="PF02469">
    <property type="entry name" value="Fasciclin"/>
    <property type="match status" value="3"/>
</dbReference>
<gene>
    <name evidence="3" type="ORF">SAMN05444359_10312</name>
</gene>
<accession>A0A1H9B735</accession>
<dbReference type="InterPro" id="IPR000782">
    <property type="entry name" value="FAS1_domain"/>
</dbReference>
<evidence type="ECO:0000259" key="2">
    <source>
        <dbReference type="PROSITE" id="PS50213"/>
    </source>
</evidence>
<keyword evidence="1" id="KW-0732">Signal</keyword>
<dbReference type="InParanoid" id="A0A1H9B735"/>
<feature type="domain" description="FAS1" evidence="2">
    <location>
        <begin position="174"/>
        <end position="310"/>
    </location>
</feature>
<dbReference type="STRING" id="478744.SAMN05444359_10312"/>
<evidence type="ECO:0000256" key="1">
    <source>
        <dbReference type="SAM" id="SignalP"/>
    </source>
</evidence>
<feature type="signal peptide" evidence="1">
    <location>
        <begin position="1"/>
        <end position="24"/>
    </location>
</feature>
<dbReference type="PANTHER" id="PTHR10900">
    <property type="entry name" value="PERIOSTIN-RELATED"/>
    <property type="match status" value="1"/>
</dbReference>
<dbReference type="PANTHER" id="PTHR10900:SF77">
    <property type="entry name" value="FI19380P1"/>
    <property type="match status" value="1"/>
</dbReference>
<feature type="chain" id="PRO_5011514408" evidence="1">
    <location>
        <begin position="25"/>
        <end position="447"/>
    </location>
</feature>
<evidence type="ECO:0000313" key="3">
    <source>
        <dbReference type="EMBL" id="SEP84846.1"/>
    </source>
</evidence>
<feature type="domain" description="FAS1" evidence="2">
    <location>
        <begin position="35"/>
        <end position="172"/>
    </location>
</feature>
<protein>
    <submittedName>
        <fullName evidence="3">Transforming growth factor-beta-induced protein</fullName>
    </submittedName>
</protein>
<dbReference type="EMBL" id="FOFB01000003">
    <property type="protein sequence ID" value="SEP84846.1"/>
    <property type="molecule type" value="Genomic_DNA"/>
</dbReference>
<dbReference type="Gene3D" id="2.30.180.10">
    <property type="entry name" value="FAS1 domain"/>
    <property type="match status" value="3"/>
</dbReference>
<dbReference type="FunFam" id="2.30.180.10:FF:000032">
    <property type="entry name" value="Fasciclin domain-containing protein, putative"/>
    <property type="match status" value="2"/>
</dbReference>
<dbReference type="InterPro" id="IPR050904">
    <property type="entry name" value="Adhesion/Biosynth-related"/>
</dbReference>
<proteinExistence type="predicted"/>
<sequence>MLTNLSGRWIAILMLFTVAFTSCDDDEDRPTVPVIGTITDIAAGDDQFSTLVSALERTGLDATLDIFTGRFTVFAPTNAAFAASGINLDDLSDDDLRNVLLYHVISGSIVRSADIADGETVVGSANTTGPGSTALPLFVERSGGSITVNDATVTSADIEGVNGVIHVIDAVLLPPSIVDRAVRDGRFTTLVTALQRTGLDATLAAAGNFTVFAPTDDAFADAGINLDDLSDDALTEVLLYHVLGAAVPAGDIADGQSYAASLNTNGPNESALSVGLKKNADGVFVNGETQVVVADVVASNGVIHAVNQVLSPQSIVEFTVANENLSSLTNALTGANLVGALSGTDPLTVFAPDNDAFEAIADVVADLSPEQLTQVLTYHVVAGNVRAENISPGSVPTLNTDANITLSLDDGAQIIDAAGNVVNIVTTDIQGTNGVIHLIEAVLIPFE</sequence>
<keyword evidence="4" id="KW-1185">Reference proteome</keyword>
<dbReference type="OrthoDB" id="1119934at2"/>
<dbReference type="Proteomes" id="UP000199021">
    <property type="component" value="Unassembled WGS sequence"/>
</dbReference>
<reference evidence="4" key="1">
    <citation type="submission" date="2016-10" db="EMBL/GenBank/DDBJ databases">
        <authorList>
            <person name="Varghese N."/>
            <person name="Submissions S."/>
        </authorList>
    </citation>
    <scope>NUCLEOTIDE SEQUENCE [LARGE SCALE GENOMIC DNA]</scope>
    <source>
        <strain evidence="4">DSM 24740</strain>
    </source>
</reference>
<dbReference type="InterPro" id="IPR036378">
    <property type="entry name" value="FAS1_dom_sf"/>
</dbReference>
<dbReference type="SUPFAM" id="SSF82153">
    <property type="entry name" value="FAS1 domain"/>
    <property type="match status" value="3"/>
</dbReference>
<dbReference type="AlphaFoldDB" id="A0A1H9B735"/>
<dbReference type="SMART" id="SM00554">
    <property type="entry name" value="FAS1"/>
    <property type="match status" value="3"/>
</dbReference>
<dbReference type="PROSITE" id="PS50213">
    <property type="entry name" value="FAS1"/>
    <property type="match status" value="3"/>
</dbReference>
<organism evidence="3 4">
    <name type="scientific">Neolewinella agarilytica</name>
    <dbReference type="NCBI Taxonomy" id="478744"/>
    <lineage>
        <taxon>Bacteria</taxon>
        <taxon>Pseudomonadati</taxon>
        <taxon>Bacteroidota</taxon>
        <taxon>Saprospiria</taxon>
        <taxon>Saprospirales</taxon>
        <taxon>Lewinellaceae</taxon>
        <taxon>Neolewinella</taxon>
    </lineage>
</organism>
<dbReference type="RefSeq" id="WP_090165449.1">
    <property type="nucleotide sequence ID" value="NZ_FOFB01000003.1"/>
</dbReference>
<evidence type="ECO:0000313" key="4">
    <source>
        <dbReference type="Proteomes" id="UP000199021"/>
    </source>
</evidence>
<dbReference type="GO" id="GO:0005615">
    <property type="term" value="C:extracellular space"/>
    <property type="evidence" value="ECO:0007669"/>
    <property type="project" value="TreeGrafter"/>
</dbReference>
<feature type="domain" description="FAS1" evidence="2">
    <location>
        <begin position="312"/>
        <end position="443"/>
    </location>
</feature>